<keyword evidence="1" id="KW-1133">Transmembrane helix</keyword>
<evidence type="ECO:0000313" key="2">
    <source>
        <dbReference type="EMBL" id="RBP04741.1"/>
    </source>
</evidence>
<dbReference type="EMBL" id="QNRJ01000005">
    <property type="protein sequence ID" value="RBP04741.1"/>
    <property type="molecule type" value="Genomic_DNA"/>
</dbReference>
<evidence type="ECO:0000256" key="1">
    <source>
        <dbReference type="SAM" id="Phobius"/>
    </source>
</evidence>
<dbReference type="Proteomes" id="UP000252118">
    <property type="component" value="Unassembled WGS sequence"/>
</dbReference>
<sequence length="106" mass="12045">MITAIIGMIYAILFLLLTSVIVAVLPTLLCKKKMTFEGRVVMEAILWSLCSIVVVILNLQYFLLNSFAYAALLISGMKVVALPVLVRLNHTDRKKYIVLKRLMRKF</sequence>
<proteinExistence type="predicted"/>
<name>A0A366EQT9_9BACI</name>
<feature type="transmembrane region" description="Helical" evidence="1">
    <location>
        <begin position="40"/>
        <end position="61"/>
    </location>
</feature>
<accession>A0A366EQT9</accession>
<keyword evidence="1" id="KW-0472">Membrane</keyword>
<feature type="transmembrane region" description="Helical" evidence="1">
    <location>
        <begin position="67"/>
        <end position="86"/>
    </location>
</feature>
<keyword evidence="1" id="KW-0812">Transmembrane</keyword>
<feature type="transmembrane region" description="Helical" evidence="1">
    <location>
        <begin position="6"/>
        <end position="28"/>
    </location>
</feature>
<comment type="caution">
    <text evidence="2">The sequence shown here is derived from an EMBL/GenBank/DDBJ whole genome shotgun (WGS) entry which is preliminary data.</text>
</comment>
<gene>
    <name evidence="2" type="ORF">DET59_10528</name>
</gene>
<evidence type="ECO:0000313" key="3">
    <source>
        <dbReference type="Proteomes" id="UP000252118"/>
    </source>
</evidence>
<reference evidence="2 3" key="1">
    <citation type="submission" date="2018-06" db="EMBL/GenBank/DDBJ databases">
        <title>Freshwater and sediment microbial communities from various areas in North America, analyzing microbe dynamics in response to fracking.</title>
        <authorList>
            <person name="Lamendella R."/>
        </authorList>
    </citation>
    <scope>NUCLEOTIDE SEQUENCE [LARGE SCALE GENOMIC DNA]</scope>
    <source>
        <strain evidence="2 3">97B</strain>
    </source>
</reference>
<dbReference type="RefSeq" id="WP_113969195.1">
    <property type="nucleotide sequence ID" value="NZ_QNRJ01000005.1"/>
</dbReference>
<protein>
    <submittedName>
        <fullName evidence="2">Uncharacterized protein</fullName>
    </submittedName>
</protein>
<dbReference type="AlphaFoldDB" id="A0A366EQT9"/>
<organism evidence="2 3">
    <name type="scientific">Rossellomorea aquimaris</name>
    <dbReference type="NCBI Taxonomy" id="189382"/>
    <lineage>
        <taxon>Bacteria</taxon>
        <taxon>Bacillati</taxon>
        <taxon>Bacillota</taxon>
        <taxon>Bacilli</taxon>
        <taxon>Bacillales</taxon>
        <taxon>Bacillaceae</taxon>
        <taxon>Rossellomorea</taxon>
    </lineage>
</organism>
<dbReference type="OrthoDB" id="9923380at2"/>